<feature type="compositionally biased region" description="Low complexity" evidence="1">
    <location>
        <begin position="187"/>
        <end position="231"/>
    </location>
</feature>
<feature type="region of interest" description="Disordered" evidence="1">
    <location>
        <begin position="181"/>
        <end position="231"/>
    </location>
</feature>
<reference evidence="3 4" key="1">
    <citation type="submission" date="2021-05" db="EMBL/GenBank/DDBJ databases">
        <title>Kineosporia and Streptomyces sp. nov. two new marine actinobacteria isolated from Coral.</title>
        <authorList>
            <person name="Buangrab K."/>
            <person name="Sutthacheep M."/>
            <person name="Yeemin T."/>
            <person name="Harunari E."/>
            <person name="Igarashi Y."/>
            <person name="Kanchanasin P."/>
            <person name="Tanasupawat S."/>
            <person name="Phongsopitanun W."/>
        </authorList>
    </citation>
    <scope>NUCLEOTIDE SEQUENCE [LARGE SCALE GENOMIC DNA]</scope>
    <source>
        <strain evidence="3 4">J2-2</strain>
    </source>
</reference>
<feature type="signal peptide" evidence="2">
    <location>
        <begin position="1"/>
        <end position="33"/>
    </location>
</feature>
<proteinExistence type="predicted"/>
<evidence type="ECO:0000313" key="4">
    <source>
        <dbReference type="Proteomes" id="UP001197247"/>
    </source>
</evidence>
<dbReference type="EMBL" id="JAHBAY010000006">
    <property type="protein sequence ID" value="MBT0770533.1"/>
    <property type="molecule type" value="Genomic_DNA"/>
</dbReference>
<keyword evidence="2" id="KW-0732">Signal</keyword>
<feature type="chain" id="PRO_5045089293" description="Lipoprotein" evidence="2">
    <location>
        <begin position="34"/>
        <end position="231"/>
    </location>
</feature>
<evidence type="ECO:0008006" key="5">
    <source>
        <dbReference type="Google" id="ProtNLM"/>
    </source>
</evidence>
<evidence type="ECO:0000313" key="3">
    <source>
        <dbReference type="EMBL" id="MBT0770533.1"/>
    </source>
</evidence>
<dbReference type="PROSITE" id="PS51257">
    <property type="entry name" value="PROKAR_LIPOPROTEIN"/>
    <property type="match status" value="1"/>
</dbReference>
<keyword evidence="4" id="KW-1185">Reference proteome</keyword>
<evidence type="ECO:0000256" key="2">
    <source>
        <dbReference type="SAM" id="SignalP"/>
    </source>
</evidence>
<dbReference type="Proteomes" id="UP001197247">
    <property type="component" value="Unassembled WGS sequence"/>
</dbReference>
<sequence>MIATRRRVGALVAGTSAVLAVTLSGCGASQAGAAAVIGDRRIPVSSVQDGYTDIMPLVGENAGVTQAQILNLLILEPYLTKAASDLGVGVSEQDARLDISSAGSVDAAGLTDAAVEVWRANLANSALQTDRTSEQITSTYTGIEAELKADGVHINPRYGNGIDYTTFTITQSSPNWLKSESAAAGQVTTPQPEDTQPVPDDTTTPTPDGTPDSTSGAAPDATATPDETATP</sequence>
<name>A0ABS5TKD6_9ACTN</name>
<protein>
    <recommendedName>
        <fullName evidence="5">Lipoprotein</fullName>
    </recommendedName>
</protein>
<comment type="caution">
    <text evidence="3">The sequence shown here is derived from an EMBL/GenBank/DDBJ whole genome shotgun (WGS) entry which is preliminary data.</text>
</comment>
<gene>
    <name evidence="3" type="ORF">KIH74_16435</name>
</gene>
<evidence type="ECO:0000256" key="1">
    <source>
        <dbReference type="SAM" id="MobiDB-lite"/>
    </source>
</evidence>
<organism evidence="3 4">
    <name type="scientific">Kineosporia corallincola</name>
    <dbReference type="NCBI Taxonomy" id="2835133"/>
    <lineage>
        <taxon>Bacteria</taxon>
        <taxon>Bacillati</taxon>
        <taxon>Actinomycetota</taxon>
        <taxon>Actinomycetes</taxon>
        <taxon>Kineosporiales</taxon>
        <taxon>Kineosporiaceae</taxon>
        <taxon>Kineosporia</taxon>
    </lineage>
</organism>
<dbReference type="RefSeq" id="WP_214156821.1">
    <property type="nucleotide sequence ID" value="NZ_JAHBAY010000006.1"/>
</dbReference>
<accession>A0ABS5TKD6</accession>